<dbReference type="SUPFAM" id="SSF52540">
    <property type="entry name" value="P-loop containing nucleoside triphosphate hydrolases"/>
    <property type="match status" value="1"/>
</dbReference>
<dbReference type="InterPro" id="IPR000850">
    <property type="entry name" value="Adenylat/UMP-CMP_kin"/>
</dbReference>
<dbReference type="STRING" id="37992.A0A4Z0YR69"/>
<evidence type="ECO:0008006" key="7">
    <source>
        <dbReference type="Google" id="ProtNLM"/>
    </source>
</evidence>
<organism evidence="5 6">
    <name type="scientific">Xylaria hypoxylon</name>
    <dbReference type="NCBI Taxonomy" id="37992"/>
    <lineage>
        <taxon>Eukaryota</taxon>
        <taxon>Fungi</taxon>
        <taxon>Dikarya</taxon>
        <taxon>Ascomycota</taxon>
        <taxon>Pezizomycotina</taxon>
        <taxon>Sordariomycetes</taxon>
        <taxon>Xylariomycetidae</taxon>
        <taxon>Xylariales</taxon>
        <taxon>Xylariaceae</taxon>
        <taxon>Xylaria</taxon>
    </lineage>
</organism>
<keyword evidence="2" id="KW-0547">Nucleotide-binding</keyword>
<gene>
    <name evidence="5" type="ORF">E0Z10_g7117</name>
</gene>
<evidence type="ECO:0000256" key="2">
    <source>
        <dbReference type="ARBA" id="ARBA00022741"/>
    </source>
</evidence>
<reference evidence="5 6" key="1">
    <citation type="submission" date="2019-03" db="EMBL/GenBank/DDBJ databases">
        <title>Draft genome sequence of Xylaria hypoxylon DSM 108379, a ubiquitous saprotrophic-parasitic fungi on hardwood.</title>
        <authorList>
            <person name="Buettner E."/>
            <person name="Leonhardt S."/>
            <person name="Gebauer A.M."/>
            <person name="Liers C."/>
            <person name="Hofrichter M."/>
            <person name="Kellner H."/>
        </authorList>
    </citation>
    <scope>NUCLEOTIDE SEQUENCE [LARGE SCALE GENOMIC DNA]</scope>
    <source>
        <strain evidence="5 6">DSM 108379</strain>
    </source>
</reference>
<comment type="caution">
    <text evidence="5">The sequence shown here is derived from an EMBL/GenBank/DDBJ whole genome shotgun (WGS) entry which is preliminary data.</text>
</comment>
<dbReference type="Proteomes" id="UP000297716">
    <property type="component" value="Unassembled WGS sequence"/>
</dbReference>
<dbReference type="Pfam" id="PF00406">
    <property type="entry name" value="ADK"/>
    <property type="match status" value="1"/>
</dbReference>
<dbReference type="AlphaFoldDB" id="A0A4Z0YR69"/>
<dbReference type="GO" id="GO:0006139">
    <property type="term" value="P:nucleobase-containing compound metabolic process"/>
    <property type="evidence" value="ECO:0007669"/>
    <property type="project" value="InterPro"/>
</dbReference>
<comment type="similarity">
    <text evidence="4">Belongs to the adenylate kinase family.</text>
</comment>
<dbReference type="InterPro" id="IPR027417">
    <property type="entry name" value="P-loop_NTPase"/>
</dbReference>
<dbReference type="Gene3D" id="3.40.50.300">
    <property type="entry name" value="P-loop containing nucleotide triphosphate hydrolases"/>
    <property type="match status" value="1"/>
</dbReference>
<dbReference type="EMBL" id="SKBN01000159">
    <property type="protein sequence ID" value="TGJ81655.1"/>
    <property type="molecule type" value="Genomic_DNA"/>
</dbReference>
<evidence type="ECO:0000256" key="4">
    <source>
        <dbReference type="RuleBase" id="RU003330"/>
    </source>
</evidence>
<keyword evidence="3 4" id="KW-0418">Kinase</keyword>
<accession>A0A4Z0YR69</accession>
<dbReference type="PANTHER" id="PTHR23359">
    <property type="entry name" value="NUCLEOTIDE KINASE"/>
    <property type="match status" value="1"/>
</dbReference>
<dbReference type="OrthoDB" id="442176at2759"/>
<protein>
    <recommendedName>
        <fullName evidence="7">Adenylate kinase active site lid domain-containing protein</fullName>
    </recommendedName>
</protein>
<dbReference type="PRINTS" id="PR00094">
    <property type="entry name" value="ADENYLTKNASE"/>
</dbReference>
<name>A0A4Z0YR69_9PEZI</name>
<keyword evidence="6" id="KW-1185">Reference proteome</keyword>
<evidence type="ECO:0000313" key="6">
    <source>
        <dbReference type="Proteomes" id="UP000297716"/>
    </source>
</evidence>
<evidence type="ECO:0000256" key="1">
    <source>
        <dbReference type="ARBA" id="ARBA00022679"/>
    </source>
</evidence>
<proteinExistence type="inferred from homology"/>
<sequence>MDVKNILSACLLRKGLVLILELFSQTLFKTANLSHTAKTPQPLITFILGPPGAGKGTQSIFLKTAFPSLTHLSYGDLLRSEDQIPGSWVSSLPRYTGNARPVVPADGAVQLIRQTIDTGVQRGQYTWLIDGFPRSEAHVKAWAAQMPVAQCTLYFSCSRDVLIQRVLGRADTSGRPDDAVLSLVQERVERSISEHEALLSALAKYGMRAVEMDATQNVEDIKQNVYTVYREAVNTWKLEQGL</sequence>
<keyword evidence="1 4" id="KW-0808">Transferase</keyword>
<dbReference type="GO" id="GO:0005524">
    <property type="term" value="F:ATP binding"/>
    <property type="evidence" value="ECO:0007669"/>
    <property type="project" value="InterPro"/>
</dbReference>
<dbReference type="GO" id="GO:0019205">
    <property type="term" value="F:nucleobase-containing compound kinase activity"/>
    <property type="evidence" value="ECO:0007669"/>
    <property type="project" value="InterPro"/>
</dbReference>
<evidence type="ECO:0000256" key="3">
    <source>
        <dbReference type="ARBA" id="ARBA00022777"/>
    </source>
</evidence>
<evidence type="ECO:0000313" key="5">
    <source>
        <dbReference type="EMBL" id="TGJ81655.1"/>
    </source>
</evidence>